<dbReference type="InterPro" id="IPR001647">
    <property type="entry name" value="HTH_TetR"/>
</dbReference>
<dbReference type="InterPro" id="IPR036271">
    <property type="entry name" value="Tet_transcr_reg_TetR-rel_C_sf"/>
</dbReference>
<dbReference type="SUPFAM" id="SSF46689">
    <property type="entry name" value="Homeodomain-like"/>
    <property type="match status" value="1"/>
</dbReference>
<dbReference type="PANTHER" id="PTHR30055:SF234">
    <property type="entry name" value="HTH-TYPE TRANSCRIPTIONAL REGULATOR BETI"/>
    <property type="match status" value="1"/>
</dbReference>
<dbReference type="PROSITE" id="PS50977">
    <property type="entry name" value="HTH_TETR_2"/>
    <property type="match status" value="1"/>
</dbReference>
<dbReference type="PANTHER" id="PTHR30055">
    <property type="entry name" value="HTH-TYPE TRANSCRIPTIONAL REGULATOR RUTR"/>
    <property type="match status" value="1"/>
</dbReference>
<dbReference type="InterPro" id="IPR050109">
    <property type="entry name" value="HTH-type_TetR-like_transc_reg"/>
</dbReference>
<dbReference type="InterPro" id="IPR025996">
    <property type="entry name" value="MT1864/Rv1816-like_C"/>
</dbReference>
<dbReference type="Pfam" id="PF13305">
    <property type="entry name" value="TetR_C_33"/>
    <property type="match status" value="1"/>
</dbReference>
<feature type="domain" description="HTH tetR-type" evidence="5">
    <location>
        <begin position="7"/>
        <end position="67"/>
    </location>
</feature>
<protein>
    <submittedName>
        <fullName evidence="6">TetR/AcrR family transcriptional regulator</fullName>
    </submittedName>
</protein>
<dbReference type="Gene3D" id="1.10.357.10">
    <property type="entry name" value="Tetracycline Repressor, domain 2"/>
    <property type="match status" value="1"/>
</dbReference>
<dbReference type="Proteomes" id="UP001432000">
    <property type="component" value="Chromosome"/>
</dbReference>
<dbReference type="EMBL" id="CP147846">
    <property type="protein sequence ID" value="WXG68681.1"/>
    <property type="molecule type" value="Genomic_DNA"/>
</dbReference>
<accession>A0ABZ2PLR3</accession>
<sequence length="212" mass="22687">MSRTSNPGVRTDLLNSAARLIAEHGPDAVSTRRVAAEANTSSMAVYTQFGSIGGLISSVIEEGFSSLAEELQSVDSTDDPVRDLMALLLASISFARREPNLYEVLFVTASLGKYRRSEPAEMLAGRAGTFRRVEEACERACVTGRFDTASDISPLAYQWWSAVHGYAMLEVAGFIDPGPGTEKVLLPLLTTLARGLGDKPIRTEASLCAALG</sequence>
<evidence type="ECO:0000313" key="7">
    <source>
        <dbReference type="Proteomes" id="UP001432000"/>
    </source>
</evidence>
<evidence type="ECO:0000313" key="6">
    <source>
        <dbReference type="EMBL" id="WXG68681.1"/>
    </source>
</evidence>
<feature type="DNA-binding region" description="H-T-H motif" evidence="4">
    <location>
        <begin position="30"/>
        <end position="49"/>
    </location>
</feature>
<reference evidence="6 7" key="1">
    <citation type="submission" date="2024-03" db="EMBL/GenBank/DDBJ databases">
        <title>Natural products discovery in diverse microorganisms through a two-stage MS feature dereplication strategy.</title>
        <authorList>
            <person name="Zhang R."/>
        </authorList>
    </citation>
    <scope>NUCLEOTIDE SEQUENCE [LARGE SCALE GENOMIC DNA]</scope>
    <source>
        <strain evidence="6 7">18930</strain>
    </source>
</reference>
<dbReference type="SUPFAM" id="SSF48498">
    <property type="entry name" value="Tetracyclin repressor-like, C-terminal domain"/>
    <property type="match status" value="1"/>
</dbReference>
<dbReference type="RefSeq" id="WP_338889047.1">
    <property type="nucleotide sequence ID" value="NZ_CP147846.1"/>
</dbReference>
<evidence type="ECO:0000256" key="4">
    <source>
        <dbReference type="PROSITE-ProRule" id="PRU00335"/>
    </source>
</evidence>
<evidence type="ECO:0000259" key="5">
    <source>
        <dbReference type="PROSITE" id="PS50977"/>
    </source>
</evidence>
<name>A0ABZ2PLR3_9NOCA</name>
<evidence type="ECO:0000256" key="1">
    <source>
        <dbReference type="ARBA" id="ARBA00023015"/>
    </source>
</evidence>
<keyword evidence="2 4" id="KW-0238">DNA-binding</keyword>
<proteinExistence type="predicted"/>
<dbReference type="Pfam" id="PF00440">
    <property type="entry name" value="TetR_N"/>
    <property type="match status" value="1"/>
</dbReference>
<dbReference type="InterPro" id="IPR009057">
    <property type="entry name" value="Homeodomain-like_sf"/>
</dbReference>
<keyword evidence="1" id="KW-0805">Transcription regulation</keyword>
<keyword evidence="3" id="KW-0804">Transcription</keyword>
<gene>
    <name evidence="6" type="ORF">WDS16_26445</name>
</gene>
<evidence type="ECO:0000256" key="3">
    <source>
        <dbReference type="ARBA" id="ARBA00023163"/>
    </source>
</evidence>
<organism evidence="6 7">
    <name type="scientific">Rhodococcus sovatensis</name>
    <dbReference type="NCBI Taxonomy" id="1805840"/>
    <lineage>
        <taxon>Bacteria</taxon>
        <taxon>Bacillati</taxon>
        <taxon>Actinomycetota</taxon>
        <taxon>Actinomycetes</taxon>
        <taxon>Mycobacteriales</taxon>
        <taxon>Nocardiaceae</taxon>
        <taxon>Rhodococcus</taxon>
    </lineage>
</organism>
<keyword evidence="7" id="KW-1185">Reference proteome</keyword>
<evidence type="ECO:0000256" key="2">
    <source>
        <dbReference type="ARBA" id="ARBA00023125"/>
    </source>
</evidence>